<dbReference type="Gene3D" id="3.40.50.12780">
    <property type="entry name" value="N-terminal domain of ligase-like"/>
    <property type="match status" value="1"/>
</dbReference>
<dbReference type="SUPFAM" id="SSF56801">
    <property type="entry name" value="Acetyl-CoA synthetase-like"/>
    <property type="match status" value="1"/>
</dbReference>
<dbReference type="InterPro" id="IPR045851">
    <property type="entry name" value="AMP-bd_C_sf"/>
</dbReference>
<dbReference type="InterPro" id="IPR025110">
    <property type="entry name" value="AMP-bd_C"/>
</dbReference>
<dbReference type="EMBL" id="CP001878">
    <property type="protein sequence ID" value="ADC50737.1"/>
    <property type="molecule type" value="Genomic_DNA"/>
</dbReference>
<gene>
    <name evidence="3" type="ordered locus">BpOF4_13430</name>
</gene>
<dbReference type="KEGG" id="bpf:BpOF4_13430"/>
<dbReference type="AlphaFoldDB" id="D3FXX8"/>
<dbReference type="Gene3D" id="3.30.300.30">
    <property type="match status" value="1"/>
</dbReference>
<name>D3FXX8_ALKPO</name>
<feature type="domain" description="AMP-binding enzyme C-terminal" evidence="2">
    <location>
        <begin position="422"/>
        <end position="497"/>
    </location>
</feature>
<sequence>MFNMDFLNVGMMLRRNAIHYPDKLAVVHGEDRLTYKEFNRRVNRLSNALLKNGLTKGDRIAMLLPNSLEMLELFWATAKIGVVIVPLNPMVRGKDNVYQLNDCCPKMIVFHKTYEQDIVLIKDQLDYIEFFISTCEHSTNFTNYQAFIKSSHDNEPNVSVSEEDVANIMYSSGTTGLPKGIIHTHKTRIMYAFLWGMEYGVTYNSKVLATGSLVFNGSVAFMYPAICAGATYILESKFDKDTVMNTIERESVTHTMMVPTQVITTLDHPDYKPERLSSLQVLLTLGSPLPRNRKEQIGEELPGRLFELYGLTEGFLTTLRPDFVLEKPTSVGPPMIFNEFKIIDEKEAEVPIGEVGEIVGRGPTLMSGYLNKEEETNASMLDDKWIKTGDLGYTDEEGYIYLVDRKKDMIISGGVNVFPRDIEEIVSTHEAVSQVAVVGIPDEKWGEIPLAQVVLKDGIDIQEEELMLWVNDRVPAKFQRLKALSIVGDMPKNASGKILKRQIREQYQKSLK</sequence>
<dbReference type="GO" id="GO:0016405">
    <property type="term" value="F:CoA-ligase activity"/>
    <property type="evidence" value="ECO:0007669"/>
    <property type="project" value="TreeGrafter"/>
</dbReference>
<protein>
    <submittedName>
        <fullName evidence="3">AMP-dependent synthetase and ligase</fullName>
    </submittedName>
</protein>
<keyword evidence="3" id="KW-0436">Ligase</keyword>
<dbReference type="InterPro" id="IPR000873">
    <property type="entry name" value="AMP-dep_synth/lig_dom"/>
</dbReference>
<accession>D3FXX8</accession>
<evidence type="ECO:0000259" key="2">
    <source>
        <dbReference type="Pfam" id="PF13193"/>
    </source>
</evidence>
<dbReference type="HOGENOM" id="CLU_000022_59_0_9"/>
<dbReference type="eggNOG" id="COG0318">
    <property type="taxonomic scope" value="Bacteria"/>
</dbReference>
<dbReference type="PROSITE" id="PS00455">
    <property type="entry name" value="AMP_BINDING"/>
    <property type="match status" value="1"/>
</dbReference>
<dbReference type="InterPro" id="IPR020845">
    <property type="entry name" value="AMP-binding_CS"/>
</dbReference>
<dbReference type="Pfam" id="PF00501">
    <property type="entry name" value="AMP-binding"/>
    <property type="match status" value="1"/>
</dbReference>
<evidence type="ECO:0000313" key="4">
    <source>
        <dbReference type="Proteomes" id="UP000001544"/>
    </source>
</evidence>
<dbReference type="PANTHER" id="PTHR24096">
    <property type="entry name" value="LONG-CHAIN-FATTY-ACID--COA LIGASE"/>
    <property type="match status" value="1"/>
</dbReference>
<organism evidence="3 4">
    <name type="scientific">Alkalihalophilus pseudofirmus (strain ATCC BAA-2126 / JCM 17055 / OF4)</name>
    <name type="common">Bacillus pseudofirmus</name>
    <dbReference type="NCBI Taxonomy" id="398511"/>
    <lineage>
        <taxon>Bacteria</taxon>
        <taxon>Bacillati</taxon>
        <taxon>Bacillota</taxon>
        <taxon>Bacilli</taxon>
        <taxon>Bacillales</taxon>
        <taxon>Bacillaceae</taxon>
        <taxon>Alkalihalophilus</taxon>
    </lineage>
</organism>
<evidence type="ECO:0000259" key="1">
    <source>
        <dbReference type="Pfam" id="PF00501"/>
    </source>
</evidence>
<dbReference type="Proteomes" id="UP000001544">
    <property type="component" value="Chromosome"/>
</dbReference>
<feature type="domain" description="AMP-dependent synthetase/ligase" evidence="1">
    <location>
        <begin position="14"/>
        <end position="370"/>
    </location>
</feature>
<evidence type="ECO:0000313" key="3">
    <source>
        <dbReference type="EMBL" id="ADC50737.1"/>
    </source>
</evidence>
<dbReference type="STRING" id="398511.BpOF4_13430"/>
<reference evidence="3 4" key="1">
    <citation type="journal article" date="2011" name="Environ. Microbiol.">
        <title>Genome of alkaliphilic Bacillus pseudofirmus OF4 reveals adaptations that support the ability to grow in an external pH range from 7.5 to 11.4.</title>
        <authorList>
            <person name="Janto B."/>
            <person name="Ahmed A."/>
            <person name="Ito M."/>
            <person name="Liu J."/>
            <person name="Hicks D.B."/>
            <person name="Pagni S."/>
            <person name="Fackelmayer O.J."/>
            <person name="Smith T.A."/>
            <person name="Earl J."/>
            <person name="Elbourne L.D."/>
            <person name="Hassan K."/>
            <person name="Paulsen I.T."/>
            <person name="Kolsto A.B."/>
            <person name="Tourasse N.J."/>
            <person name="Ehrlich G.D."/>
            <person name="Boissy R."/>
            <person name="Ivey D.M."/>
            <person name="Li G."/>
            <person name="Xue Y."/>
            <person name="Ma Y."/>
            <person name="Hu F.Z."/>
            <person name="Krulwich T.A."/>
        </authorList>
    </citation>
    <scope>NUCLEOTIDE SEQUENCE [LARGE SCALE GENOMIC DNA]</scope>
    <source>
        <strain evidence="4">ATCC BAA-2126 / JCM 17055 / OF4</strain>
    </source>
</reference>
<keyword evidence="4" id="KW-1185">Reference proteome</keyword>
<proteinExistence type="predicted"/>
<dbReference type="RefSeq" id="WP_012958100.1">
    <property type="nucleotide sequence ID" value="NC_013791.2"/>
</dbReference>
<dbReference type="InterPro" id="IPR042099">
    <property type="entry name" value="ANL_N_sf"/>
</dbReference>
<dbReference type="Pfam" id="PF13193">
    <property type="entry name" value="AMP-binding_C"/>
    <property type="match status" value="1"/>
</dbReference>